<sequence length="207" mass="24282">MSFGGSVQAMIISIRNNARPKKNIFRSRNKDHVNLHSEESNLEYKTVSEAELKQIKKKIRANARKENRKLKIWVLIISIPILIAIYFVIQNRIDNFHEDKRIEAIEKQKAIDAIELAKENKILYLLKDGTKWLNTGQYKNAKTQYYKAYKIESEDYRINYANAKAYVLDCIENNVRCITAERMVKGLKEKYGDKAEILDLEQLLEQK</sequence>
<accession>A0A2N3HX22</accession>
<evidence type="ECO:0000313" key="2">
    <source>
        <dbReference type="EMBL" id="PKQ62625.1"/>
    </source>
</evidence>
<dbReference type="RefSeq" id="WP_101311086.1">
    <property type="nucleotide sequence ID" value="NZ_MVDE01000034.1"/>
</dbReference>
<keyword evidence="3" id="KW-1185">Reference proteome</keyword>
<protein>
    <submittedName>
        <fullName evidence="2">Uncharacterized protein</fullName>
    </submittedName>
</protein>
<evidence type="ECO:0000256" key="1">
    <source>
        <dbReference type="SAM" id="Phobius"/>
    </source>
</evidence>
<dbReference type="Proteomes" id="UP000233618">
    <property type="component" value="Unassembled WGS sequence"/>
</dbReference>
<evidence type="ECO:0000313" key="3">
    <source>
        <dbReference type="Proteomes" id="UP000233618"/>
    </source>
</evidence>
<keyword evidence="1" id="KW-0472">Membrane</keyword>
<name>A0A2N3HX22_9BACT</name>
<dbReference type="EMBL" id="MVDE01000034">
    <property type="protein sequence ID" value="PKQ62625.1"/>
    <property type="molecule type" value="Genomic_DNA"/>
</dbReference>
<keyword evidence="1" id="KW-1133">Transmembrane helix</keyword>
<dbReference type="AlphaFoldDB" id="A0A2N3HX22"/>
<proteinExistence type="predicted"/>
<comment type="caution">
    <text evidence="2">The sequence shown here is derived from an EMBL/GenBank/DDBJ whole genome shotgun (WGS) entry which is preliminary data.</text>
</comment>
<keyword evidence="1" id="KW-0812">Transmembrane</keyword>
<gene>
    <name evidence="2" type="ORF">BZG01_17195</name>
</gene>
<feature type="transmembrane region" description="Helical" evidence="1">
    <location>
        <begin position="70"/>
        <end position="89"/>
    </location>
</feature>
<organism evidence="2 3">
    <name type="scientific">Labilibaculum manganireducens</name>
    <dbReference type="NCBI Taxonomy" id="1940525"/>
    <lineage>
        <taxon>Bacteria</taxon>
        <taxon>Pseudomonadati</taxon>
        <taxon>Bacteroidota</taxon>
        <taxon>Bacteroidia</taxon>
        <taxon>Marinilabiliales</taxon>
        <taxon>Marinifilaceae</taxon>
        <taxon>Labilibaculum</taxon>
    </lineage>
</organism>
<reference evidence="2 3" key="1">
    <citation type="journal article" date="2017" name="Front. Microbiol.">
        <title>Labilibaculum manganireducens gen. nov., sp. nov. and Labilibaculum filiforme sp. nov., Novel Bacteroidetes Isolated from Subsurface Sediments of the Baltic Sea.</title>
        <authorList>
            <person name="Vandieken V."/>
            <person name="Marshall I.P."/>
            <person name="Niemann H."/>
            <person name="Engelen B."/>
            <person name="Cypionka H."/>
        </authorList>
    </citation>
    <scope>NUCLEOTIDE SEQUENCE [LARGE SCALE GENOMIC DNA]</scope>
    <source>
        <strain evidence="2 3">59.10-2M</strain>
    </source>
</reference>